<evidence type="ECO:0000256" key="1">
    <source>
        <dbReference type="SAM" id="MobiDB-lite"/>
    </source>
</evidence>
<evidence type="ECO:0000256" key="2">
    <source>
        <dbReference type="SAM" id="SignalP"/>
    </source>
</evidence>
<protein>
    <submittedName>
        <fullName evidence="3">Uncharacterized protein</fullName>
    </submittedName>
</protein>
<dbReference type="Proteomes" id="UP001651158">
    <property type="component" value="Unassembled WGS sequence"/>
</dbReference>
<dbReference type="EMBL" id="JAKROA010000001">
    <property type="protein sequence ID" value="KAL5112706.1"/>
    <property type="molecule type" value="Genomic_DNA"/>
</dbReference>
<organism evidence="3 4">
    <name type="scientific">Taenia crassiceps</name>
    <dbReference type="NCBI Taxonomy" id="6207"/>
    <lineage>
        <taxon>Eukaryota</taxon>
        <taxon>Metazoa</taxon>
        <taxon>Spiralia</taxon>
        <taxon>Lophotrochozoa</taxon>
        <taxon>Platyhelminthes</taxon>
        <taxon>Cestoda</taxon>
        <taxon>Eucestoda</taxon>
        <taxon>Cyclophyllidea</taxon>
        <taxon>Taeniidae</taxon>
        <taxon>Taenia</taxon>
    </lineage>
</organism>
<reference evidence="3 4" key="1">
    <citation type="journal article" date="2022" name="Front. Cell. Infect. Microbiol.">
        <title>The Genomes of Two Strains of Taenia crassiceps the Animal Model for the Study of Human Cysticercosis.</title>
        <authorList>
            <person name="Bobes R.J."/>
            <person name="Estrada K."/>
            <person name="Rios-Valencia D.G."/>
            <person name="Calderon-Gallegos A."/>
            <person name="de la Torre P."/>
            <person name="Carrero J.C."/>
            <person name="Sanchez-Flores A."/>
            <person name="Laclette J.P."/>
        </authorList>
    </citation>
    <scope>NUCLEOTIDE SEQUENCE [LARGE SCALE GENOMIC DNA]</scope>
    <source>
        <strain evidence="3">WFUcys</strain>
    </source>
</reference>
<dbReference type="PROSITE" id="PS51257">
    <property type="entry name" value="PROKAR_LIPOPROTEIN"/>
    <property type="match status" value="1"/>
</dbReference>
<accession>A0ABR4QSX7</accession>
<keyword evidence="2" id="KW-0732">Signal</keyword>
<feature type="region of interest" description="Disordered" evidence="1">
    <location>
        <begin position="298"/>
        <end position="323"/>
    </location>
</feature>
<proteinExistence type="predicted"/>
<name>A0ABR4QSX7_9CEST</name>
<keyword evidence="4" id="KW-1185">Reference proteome</keyword>
<feature type="signal peptide" evidence="2">
    <location>
        <begin position="1"/>
        <end position="20"/>
    </location>
</feature>
<evidence type="ECO:0000313" key="3">
    <source>
        <dbReference type="EMBL" id="KAL5112706.1"/>
    </source>
</evidence>
<comment type="caution">
    <text evidence="3">The sequence shown here is derived from an EMBL/GenBank/DDBJ whole genome shotgun (WGS) entry which is preliminary data.</text>
</comment>
<sequence length="663" mass="75271">MGGWRLLLAATALLTAGISCAPINGIDDRVEVHCINEYRRYCQGKPNGLKFSDGCRECKCENGAVLCKKGGCRFFSHPGQDVLDYCETVYRKNAQILASKKKELSELDTRTNATIKANLNLDKVEELTDQEKAEATAKLQKLVETYISNQSDESTSESVEKSPYQMNQEGAIIEEEKRRKRELVALKPPLLQESLFNHSVNPELSELMSESELTYLNNSNSDSYVHPSVSFSNHDAARIYQRKEDYSRGEIPRKRSRHFGSGEHSIHASELRSKHNHEYNTDGVVGDIIVNRRSSWPLHSEHESGQKRSAIYGSPEGTAQGYERSRNRNLMENNWKKGDGKNRMLANAAYRGRYSLPERFERKQSRIIGSSQEDLWDRHSPGFEERHNFISVHPYNGVKHIASNERRNHQRQLFASSQRPLYASRQRTRLEKGKKIGVGSVADSHGGAVKPTNAIKRNRKLIYPDYEEIKNKKHQEILDEVKTFVVLGDIAVNLLISENVLHNNSRAQNVRNASEFKHIVAAIEESIQAVEAEVESFSLQTAVRRQKLLRDISERLNRVVGWTKKAEVMLGGAEALDSIKSEQLNGIIIVMEDIASTLPAAIEKEFGTWNMDNIDEVHYMERKGHLYDDADGNENLAQANEAAALEWKFTHCMMLCSRFLEIA</sequence>
<evidence type="ECO:0000313" key="4">
    <source>
        <dbReference type="Proteomes" id="UP001651158"/>
    </source>
</evidence>
<feature type="chain" id="PRO_5046813674" evidence="2">
    <location>
        <begin position="21"/>
        <end position="663"/>
    </location>
</feature>
<gene>
    <name evidence="3" type="ORF">TcWFU_008361</name>
</gene>